<feature type="region of interest" description="Disordered" evidence="3">
    <location>
        <begin position="388"/>
        <end position="414"/>
    </location>
</feature>
<evidence type="ECO:0008006" key="6">
    <source>
        <dbReference type="Google" id="ProtNLM"/>
    </source>
</evidence>
<evidence type="ECO:0000256" key="1">
    <source>
        <dbReference type="ARBA" id="ARBA00010954"/>
    </source>
</evidence>
<organism evidence="4 5">
    <name type="scientific">Rhododendron griersonianum</name>
    <dbReference type="NCBI Taxonomy" id="479676"/>
    <lineage>
        <taxon>Eukaryota</taxon>
        <taxon>Viridiplantae</taxon>
        <taxon>Streptophyta</taxon>
        <taxon>Embryophyta</taxon>
        <taxon>Tracheophyta</taxon>
        <taxon>Spermatophyta</taxon>
        <taxon>Magnoliopsida</taxon>
        <taxon>eudicotyledons</taxon>
        <taxon>Gunneridae</taxon>
        <taxon>Pentapetalae</taxon>
        <taxon>asterids</taxon>
        <taxon>Ericales</taxon>
        <taxon>Ericaceae</taxon>
        <taxon>Ericoideae</taxon>
        <taxon>Rhodoreae</taxon>
        <taxon>Rhododendron</taxon>
    </lineage>
</organism>
<dbReference type="AlphaFoldDB" id="A0AAV6IBI4"/>
<feature type="region of interest" description="Disordered" evidence="3">
    <location>
        <begin position="617"/>
        <end position="674"/>
    </location>
</feature>
<dbReference type="Proteomes" id="UP000823749">
    <property type="component" value="Chromosome 11"/>
</dbReference>
<keyword evidence="2" id="KW-0175">Coiled coil</keyword>
<gene>
    <name evidence="4" type="ORF">RHGRI_032226</name>
</gene>
<evidence type="ECO:0000313" key="4">
    <source>
        <dbReference type="EMBL" id="KAG5525861.1"/>
    </source>
</evidence>
<name>A0AAV6IBI4_9ERIC</name>
<dbReference type="PANTHER" id="PTHR12832:SF11">
    <property type="entry name" value="LD23868P"/>
    <property type="match status" value="1"/>
</dbReference>
<evidence type="ECO:0000256" key="2">
    <source>
        <dbReference type="SAM" id="Coils"/>
    </source>
</evidence>
<comment type="caution">
    <text evidence="4">The sequence shown here is derived from an EMBL/GenBank/DDBJ whole genome shotgun (WGS) entry which is preliminary data.</text>
</comment>
<protein>
    <recommendedName>
        <fullName evidence="6">T-complex protein 11</fullName>
    </recommendedName>
</protein>
<feature type="coiled-coil region" evidence="2">
    <location>
        <begin position="205"/>
        <end position="275"/>
    </location>
</feature>
<evidence type="ECO:0000256" key="3">
    <source>
        <dbReference type="SAM" id="MobiDB-lite"/>
    </source>
</evidence>
<dbReference type="EMBL" id="JACTNZ010000011">
    <property type="protein sequence ID" value="KAG5525861.1"/>
    <property type="molecule type" value="Genomic_DNA"/>
</dbReference>
<sequence length="1195" mass="133799">MEVGVDSPGAGRVSGVAMEFPATDDASFSPPRMPRRLRRRLLSEGKAAPSTVEEIEAKLRDADHRRQKFYESLSSKARPKPRSPSQSSSHEEDLGQRLEAKLQAAEQKRCCVIVMELSILEKAQRRLAKLDELRQAAKTGVEMRFRKECAELGSRVESRVQQAEANRMLILKAYRQRRATLKERTSESLLRVMARENKYKERVHAAILQKRAAAEKKRLGLLEEEKKRARARMLQVRKVAKSVSYQREIERRKMKDKLEDRLQRAKRQRAEYLSHRGRLQNTANWNKMQKQAEILSAKLARCWRRFVKLNKTTLNLVKAYDALNISERAVKSMPFEQLALLIESPATLETVKALLDRLEIRYKLSKAVSSSNNPSTWNDIDHLLKRVASPSRRRTPRKSTPSKGVKRSGSMRELARSPVKLSRYQVRIVLCAYMILGQPDAVFSGQGEREFTLAKAAEKFVREFELLIRVILGGPIEVTEEESDAYPRRLSLRSQLASFDVAWCSYLNSFVVWKVKDAESLEEDLVRAACQMELSMMQTCKMTQDGDNGALTHDMKAVQKQVTDDQKLLREKVHHLSGTAGIERMEFALSDTRMKYFQAVGNGDSVGSPMHITSPIPPSFVASPSVSNADKRGKAVEGNQRPSSVVRTLFKDDSSSPSKEVSPSASSSRLDSQLHHSAEKFSMENELIVNEVLHEQHHTFADNLNVTSEDQSRMKAKIKETMEKAFWDGITNSMEQDEPKYDRVVELMREVRDEICEMVPQSWKADILEAIDLDILSQVLNSGQLDMDFLGKILEFALVTLQKLSAPASEDELKISHQKKLKELAEICHGGNGSNHLRVVALIKGLRFVLEQIQALKQEISKARIILMEPLLKGPAGLEYLNNAFANRYGPPSDASTALPLTKMWLSSVWDSKDQEWLEHTNALSVLTMSNESLSQRLLPSTTLRTGVGKMSGSQMIAVPSASKNATHGTGPDNRHPECKGEKVDLMVRLGLLKLVSGVCGLTQEALPETLKLNFTRLRGIQAQLQKIIVISTSVLVVRQTLLSEQMVRNATDMETILSNCIKQLSELLDSSEDVGINEIIETLCKFAESDSSGDGDYVKIQSRKNIMARFLTKSLQDGDPVFSKVSRAVYSAARGVVLGGSGPGGRALAETALRQVGAAALLEDVVESATVVLVAAAVSCRVHGPWYDDLVEKM</sequence>
<dbReference type="Pfam" id="PF05794">
    <property type="entry name" value="Tcp11"/>
    <property type="match status" value="1"/>
</dbReference>
<feature type="compositionally biased region" description="Low complexity" evidence="3">
    <location>
        <begin position="655"/>
        <end position="668"/>
    </location>
</feature>
<evidence type="ECO:0000313" key="5">
    <source>
        <dbReference type="Proteomes" id="UP000823749"/>
    </source>
</evidence>
<keyword evidence="5" id="KW-1185">Reference proteome</keyword>
<dbReference type="InterPro" id="IPR008862">
    <property type="entry name" value="Tcp11"/>
</dbReference>
<dbReference type="GO" id="GO:0007165">
    <property type="term" value="P:signal transduction"/>
    <property type="evidence" value="ECO:0007669"/>
    <property type="project" value="TreeGrafter"/>
</dbReference>
<dbReference type="PANTHER" id="PTHR12832">
    <property type="entry name" value="TESTIS-SPECIFIC PROTEIN PBS13 T-COMPLEX 11"/>
    <property type="match status" value="1"/>
</dbReference>
<feature type="region of interest" description="Disordered" evidence="3">
    <location>
        <begin position="1"/>
        <end position="96"/>
    </location>
</feature>
<accession>A0AAV6IBI4</accession>
<reference evidence="4" key="1">
    <citation type="submission" date="2020-08" db="EMBL/GenBank/DDBJ databases">
        <title>Plant Genome Project.</title>
        <authorList>
            <person name="Zhang R.-G."/>
        </authorList>
    </citation>
    <scope>NUCLEOTIDE SEQUENCE</scope>
    <source>
        <strain evidence="4">WSP0</strain>
        <tissue evidence="4">Leaf</tissue>
    </source>
</reference>
<feature type="compositionally biased region" description="Basic and acidic residues" evidence="3">
    <location>
        <begin position="55"/>
        <end position="64"/>
    </location>
</feature>
<comment type="similarity">
    <text evidence="1">Belongs to the TCP11 family.</text>
</comment>
<proteinExistence type="inferred from homology"/>